<protein>
    <submittedName>
        <fullName evidence="2">Uncharacterized protein</fullName>
    </submittedName>
</protein>
<gene>
    <name evidence="2" type="ORF">NTEN_LOCUS22027</name>
</gene>
<sequence length="59" mass="6179">MGQGGNCYPSLRHLGSDLSPIYPQTSPSLPSGTPHLSHFTASLPKHRIQATPGSSSHAI</sequence>
<dbReference type="EMBL" id="CADCXU010032273">
    <property type="protein sequence ID" value="CAB0018118.1"/>
    <property type="molecule type" value="Genomic_DNA"/>
</dbReference>
<feature type="region of interest" description="Disordered" evidence="1">
    <location>
        <begin position="1"/>
        <end position="39"/>
    </location>
</feature>
<reference evidence="2 3" key="1">
    <citation type="submission" date="2020-02" db="EMBL/GenBank/DDBJ databases">
        <authorList>
            <person name="Ferguson B K."/>
        </authorList>
    </citation>
    <scope>NUCLEOTIDE SEQUENCE [LARGE SCALE GENOMIC DNA]</scope>
</reference>
<proteinExistence type="predicted"/>
<name>A0A6H5HMY2_9HEMI</name>
<feature type="compositionally biased region" description="Polar residues" evidence="1">
    <location>
        <begin position="22"/>
        <end position="31"/>
    </location>
</feature>
<dbReference type="AlphaFoldDB" id="A0A6H5HMY2"/>
<accession>A0A6H5HMY2</accession>
<evidence type="ECO:0000313" key="2">
    <source>
        <dbReference type="EMBL" id="CAB0018118.1"/>
    </source>
</evidence>
<evidence type="ECO:0000256" key="1">
    <source>
        <dbReference type="SAM" id="MobiDB-lite"/>
    </source>
</evidence>
<evidence type="ECO:0000313" key="3">
    <source>
        <dbReference type="Proteomes" id="UP000479000"/>
    </source>
</evidence>
<dbReference type="Proteomes" id="UP000479000">
    <property type="component" value="Unassembled WGS sequence"/>
</dbReference>
<organism evidence="2 3">
    <name type="scientific">Nesidiocoris tenuis</name>
    <dbReference type="NCBI Taxonomy" id="355587"/>
    <lineage>
        <taxon>Eukaryota</taxon>
        <taxon>Metazoa</taxon>
        <taxon>Ecdysozoa</taxon>
        <taxon>Arthropoda</taxon>
        <taxon>Hexapoda</taxon>
        <taxon>Insecta</taxon>
        <taxon>Pterygota</taxon>
        <taxon>Neoptera</taxon>
        <taxon>Paraneoptera</taxon>
        <taxon>Hemiptera</taxon>
        <taxon>Heteroptera</taxon>
        <taxon>Panheteroptera</taxon>
        <taxon>Cimicomorpha</taxon>
        <taxon>Miridae</taxon>
        <taxon>Dicyphina</taxon>
        <taxon>Nesidiocoris</taxon>
    </lineage>
</organism>
<keyword evidence="3" id="KW-1185">Reference proteome</keyword>